<gene>
    <name evidence="3" type="primary">LOC118409242</name>
</gene>
<dbReference type="Proteomes" id="UP000001554">
    <property type="component" value="Chromosome 2"/>
</dbReference>
<organism evidence="2 3">
    <name type="scientific">Branchiostoma floridae</name>
    <name type="common">Florida lancelet</name>
    <name type="synonym">Amphioxus</name>
    <dbReference type="NCBI Taxonomy" id="7739"/>
    <lineage>
        <taxon>Eukaryota</taxon>
        <taxon>Metazoa</taxon>
        <taxon>Chordata</taxon>
        <taxon>Cephalochordata</taxon>
        <taxon>Leptocardii</taxon>
        <taxon>Amphioxiformes</taxon>
        <taxon>Branchiostomatidae</taxon>
        <taxon>Branchiostoma</taxon>
    </lineage>
</organism>
<proteinExistence type="predicted"/>
<dbReference type="AlphaFoldDB" id="A0A9J7HVF5"/>
<evidence type="ECO:0000313" key="2">
    <source>
        <dbReference type="Proteomes" id="UP000001554"/>
    </source>
</evidence>
<keyword evidence="2" id="KW-1185">Reference proteome</keyword>
<reference evidence="2" key="1">
    <citation type="journal article" date="2020" name="Nat. Ecol. Evol.">
        <title>Deeply conserved synteny resolves early events in vertebrate evolution.</title>
        <authorList>
            <person name="Simakov O."/>
            <person name="Marletaz F."/>
            <person name="Yue J.X."/>
            <person name="O'Connell B."/>
            <person name="Jenkins J."/>
            <person name="Brandt A."/>
            <person name="Calef R."/>
            <person name="Tung C.H."/>
            <person name="Huang T.K."/>
            <person name="Schmutz J."/>
            <person name="Satoh N."/>
            <person name="Yu J.K."/>
            <person name="Putnam N.H."/>
            <person name="Green R.E."/>
            <person name="Rokhsar D.S."/>
        </authorList>
    </citation>
    <scope>NUCLEOTIDE SEQUENCE [LARGE SCALE GENOMIC DNA]</scope>
    <source>
        <strain evidence="2">S238N-H82</strain>
    </source>
</reference>
<dbReference type="GeneID" id="118409242"/>
<accession>A0A9J7HVF5</accession>
<sequence length="125" mass="13607">MYGSKSQPQTGNTAGAIPKEYSGDWRELANIGACVPNVLYVSRADAADTRMTKCCTLHKKMLQTAGLVFAIVIFFLLPYFAVKVATLSEDMTKLSDGMAVLSGEMNKLKSMTQLRFAELEGDTVS</sequence>
<reference evidence="3" key="2">
    <citation type="submission" date="2025-08" db="UniProtKB">
        <authorList>
            <consortium name="RefSeq"/>
        </authorList>
    </citation>
    <scope>IDENTIFICATION</scope>
    <source>
        <strain evidence="3">S238N-H82</strain>
        <tissue evidence="3">Testes</tissue>
    </source>
</reference>
<evidence type="ECO:0000256" key="1">
    <source>
        <dbReference type="SAM" id="Phobius"/>
    </source>
</evidence>
<name>A0A9J7HVF5_BRAFL</name>
<protein>
    <submittedName>
        <fullName evidence="3">Uncharacterized protein LOC118409242 isoform X2</fullName>
    </submittedName>
</protein>
<keyword evidence="1" id="KW-0472">Membrane</keyword>
<feature type="transmembrane region" description="Helical" evidence="1">
    <location>
        <begin position="61"/>
        <end position="81"/>
    </location>
</feature>
<keyword evidence="1" id="KW-1133">Transmembrane helix</keyword>
<dbReference type="RefSeq" id="XP_035666003.1">
    <property type="nucleotide sequence ID" value="XM_035810110.1"/>
</dbReference>
<keyword evidence="1" id="KW-0812">Transmembrane</keyword>
<evidence type="ECO:0000313" key="3">
    <source>
        <dbReference type="RefSeq" id="XP_035666003.1"/>
    </source>
</evidence>